<dbReference type="InterPro" id="IPR050053">
    <property type="entry name" value="ATPase_alpha/beta_chains"/>
</dbReference>
<name>V6DJS6_9BACT</name>
<dbReference type="Gene3D" id="3.40.50.300">
    <property type="entry name" value="P-loop containing nucleotide triphosphate hydrolases"/>
    <property type="match status" value="1"/>
</dbReference>
<organism evidence="14 15">
    <name type="scientific">Candidatus Babela massiliensis</name>
    <dbReference type="NCBI Taxonomy" id="673862"/>
    <lineage>
        <taxon>Bacteria</taxon>
        <taxon>Candidatus Babelota</taxon>
        <taxon>Candidatus Babeliae</taxon>
        <taxon>Candidatus Babeliales</taxon>
        <taxon>Candidatus Babeliaceae</taxon>
        <taxon>Candidatus Babela</taxon>
    </lineage>
</organism>
<keyword evidence="7 12" id="KW-1278">Translocase</keyword>
<dbReference type="CDD" id="cd18115">
    <property type="entry name" value="ATP-synt_F1_beta_N"/>
    <property type="match status" value="1"/>
</dbReference>
<evidence type="ECO:0000256" key="11">
    <source>
        <dbReference type="ARBA" id="ARBA00023310"/>
    </source>
</evidence>
<dbReference type="AlphaFoldDB" id="V6DJS6"/>
<protein>
    <recommendedName>
        <fullName evidence="12">ATP synthase subunit beta</fullName>
        <ecNumber evidence="12">7.1.2.2</ecNumber>
    </recommendedName>
    <alternativeName>
        <fullName evidence="12">ATP synthase F1 sector subunit beta</fullName>
    </alternativeName>
    <alternativeName>
        <fullName evidence="12">F-ATPase subunit beta</fullName>
    </alternativeName>
</protein>
<dbReference type="GO" id="GO:0046933">
    <property type="term" value="F:proton-transporting ATP synthase activity, rotational mechanism"/>
    <property type="evidence" value="ECO:0007669"/>
    <property type="project" value="UniProtKB-UniRule"/>
</dbReference>
<dbReference type="Pfam" id="PF02874">
    <property type="entry name" value="ATP-synt_ab_N"/>
    <property type="match status" value="1"/>
</dbReference>
<dbReference type="PANTHER" id="PTHR15184:SF71">
    <property type="entry name" value="ATP SYNTHASE SUBUNIT BETA, MITOCHONDRIAL"/>
    <property type="match status" value="1"/>
</dbReference>
<evidence type="ECO:0000256" key="5">
    <source>
        <dbReference type="ARBA" id="ARBA00022781"/>
    </source>
</evidence>
<comment type="catalytic activity">
    <reaction evidence="12">
        <text>ATP + H2O + 4 H(+)(in) = ADP + phosphate + 5 H(+)(out)</text>
        <dbReference type="Rhea" id="RHEA:57720"/>
        <dbReference type="ChEBI" id="CHEBI:15377"/>
        <dbReference type="ChEBI" id="CHEBI:15378"/>
        <dbReference type="ChEBI" id="CHEBI:30616"/>
        <dbReference type="ChEBI" id="CHEBI:43474"/>
        <dbReference type="ChEBI" id="CHEBI:456216"/>
        <dbReference type="EC" id="7.1.2.2"/>
    </reaction>
</comment>
<dbReference type="InterPro" id="IPR004100">
    <property type="entry name" value="ATPase_F1/V1/A1_a/bsu_N"/>
</dbReference>
<dbReference type="Gene3D" id="2.40.10.170">
    <property type="match status" value="1"/>
</dbReference>
<gene>
    <name evidence="12 14" type="primary">atpD</name>
    <name evidence="14" type="ORF">BABL1_gene_249</name>
</gene>
<dbReference type="GO" id="GO:0045259">
    <property type="term" value="C:proton-transporting ATP synthase complex"/>
    <property type="evidence" value="ECO:0007669"/>
    <property type="project" value="UniProtKB-KW"/>
</dbReference>
<dbReference type="SUPFAM" id="SSF52540">
    <property type="entry name" value="P-loop containing nucleoside triphosphate hydrolases"/>
    <property type="match status" value="1"/>
</dbReference>
<keyword evidence="11 12" id="KW-0066">ATP synthesis</keyword>
<dbReference type="InterPro" id="IPR003593">
    <property type="entry name" value="AAA+_ATPase"/>
</dbReference>
<evidence type="ECO:0000256" key="9">
    <source>
        <dbReference type="ARBA" id="ARBA00023136"/>
    </source>
</evidence>
<sequence>MLISNLDDAKGTIIRVSGTIIDVEFPIDSVPNIFNELKILIPEKNKYKTASVEVEQQLGEGVVRCIALESIFGVCRGLRVLDTEGPIKVPVGPKVLGRVFDVLGKTIDGLEQIKDVDKMPIHREPPAFIEQKIENEIQETGIKIIDLMMPYLKGSKIGLFGGAGVGKTILVTELIRNIAIEHKGVSVFTGIGERTREGNELWLDMKRFNVLDKAVLVFGQMGEMPGARLRVGLTGLTMAEYFRDVEKKNVLLFVDNIFRFVQAGSEVSALLGRIPSAVGYQPTLASEMGAFQERITSTVNGSITSIQAVYVPADDITDPAPATTFTHLDASTVLSRKLVELGLYPAIDPLESSSKGLSPYIVGQKHYNVARQVESILQRYKELQDIIAILGLEELSEEDKQLVKRAKRIQRFLTQPLFSAEFASGIPGRYVPIERTVSDFERIVSGECDNLPEAAFYMVGTLDEVFEKAKGLANE</sequence>
<dbReference type="InterPro" id="IPR000194">
    <property type="entry name" value="ATPase_F1/V1/A1_a/bsu_nucl-bd"/>
</dbReference>
<dbReference type="PROSITE" id="PS00152">
    <property type="entry name" value="ATPASE_ALPHA_BETA"/>
    <property type="match status" value="1"/>
</dbReference>
<keyword evidence="6 12" id="KW-0067">ATP-binding</keyword>
<reference evidence="14 15" key="1">
    <citation type="journal article" date="2015" name="Biol. Direct">
        <title>Babela massiliensis, a representative of a widespread bacterial phylum with unusual adaptations to parasitism in amoebae.</title>
        <authorList>
            <person name="Pagnier I."/>
            <person name="Yutin N."/>
            <person name="Croce O."/>
            <person name="Makarova K.S."/>
            <person name="Wolf Y.I."/>
            <person name="Benamar S."/>
            <person name="Raoult D."/>
            <person name="Koonin E.V."/>
            <person name="La Scola B."/>
        </authorList>
    </citation>
    <scope>NUCLEOTIDE SEQUENCE [LARGE SCALE GENOMIC DNA]</scope>
    <source>
        <strain evidence="15">BABL1</strain>
    </source>
</reference>
<comment type="function">
    <text evidence="12">Produces ATP from ADP in the presence of a proton gradient across the membrane. The catalytic sites are hosted primarily by the beta subunits.</text>
</comment>
<dbReference type="CDD" id="cd18110">
    <property type="entry name" value="ATP-synt_F1_beta_C"/>
    <property type="match status" value="1"/>
</dbReference>
<dbReference type="PATRIC" id="fig|673862.3.peg.654"/>
<dbReference type="Gene3D" id="1.10.1140.10">
    <property type="entry name" value="Bovine Mitochondrial F1-atpase, Atp Synthase Beta Chain, Chain D, domain 3"/>
    <property type="match status" value="1"/>
</dbReference>
<accession>V6DJS6</accession>
<dbReference type="PANTHER" id="PTHR15184">
    <property type="entry name" value="ATP SYNTHASE"/>
    <property type="match status" value="1"/>
</dbReference>
<dbReference type="InterPro" id="IPR055190">
    <property type="entry name" value="ATP-synt_VA_C"/>
</dbReference>
<evidence type="ECO:0000313" key="14">
    <source>
        <dbReference type="EMBL" id="CDK30766.1"/>
    </source>
</evidence>
<dbReference type="Proteomes" id="UP000018769">
    <property type="component" value="Chromosome I"/>
</dbReference>
<dbReference type="FunFam" id="3.40.50.300:FF:001630">
    <property type="entry name" value="ATP synthase subunit beta"/>
    <property type="match status" value="1"/>
</dbReference>
<dbReference type="GO" id="GO:0005886">
    <property type="term" value="C:plasma membrane"/>
    <property type="evidence" value="ECO:0007669"/>
    <property type="project" value="UniProtKB-SubCell"/>
</dbReference>
<keyword evidence="4 12" id="KW-0547">Nucleotide-binding</keyword>
<dbReference type="eggNOG" id="COG0055">
    <property type="taxonomic scope" value="Bacteria"/>
</dbReference>
<evidence type="ECO:0000256" key="7">
    <source>
        <dbReference type="ARBA" id="ARBA00022967"/>
    </source>
</evidence>
<evidence type="ECO:0000256" key="12">
    <source>
        <dbReference type="HAMAP-Rule" id="MF_01347"/>
    </source>
</evidence>
<keyword evidence="15" id="KW-1185">Reference proteome</keyword>
<proteinExistence type="inferred from homology"/>
<evidence type="ECO:0000256" key="1">
    <source>
        <dbReference type="ARBA" id="ARBA00004370"/>
    </source>
</evidence>
<evidence type="ECO:0000256" key="2">
    <source>
        <dbReference type="ARBA" id="ARBA00008936"/>
    </source>
</evidence>
<dbReference type="GO" id="GO:0005524">
    <property type="term" value="F:ATP binding"/>
    <property type="evidence" value="ECO:0007669"/>
    <property type="project" value="UniProtKB-UniRule"/>
</dbReference>
<dbReference type="SUPFAM" id="SSF50615">
    <property type="entry name" value="N-terminal domain of alpha and beta subunits of F1 ATP synthase"/>
    <property type="match status" value="1"/>
</dbReference>
<evidence type="ECO:0000313" key="15">
    <source>
        <dbReference type="Proteomes" id="UP000018769"/>
    </source>
</evidence>
<dbReference type="OrthoDB" id="9801639at2"/>
<evidence type="ECO:0000256" key="6">
    <source>
        <dbReference type="ARBA" id="ARBA00022840"/>
    </source>
</evidence>
<evidence type="ECO:0000259" key="13">
    <source>
        <dbReference type="SMART" id="SM00382"/>
    </source>
</evidence>
<dbReference type="InterPro" id="IPR036121">
    <property type="entry name" value="ATPase_F1/V1/A1_a/bsu_N_sf"/>
</dbReference>
<dbReference type="NCBIfam" id="TIGR01039">
    <property type="entry name" value="atpD"/>
    <property type="match status" value="1"/>
</dbReference>
<keyword evidence="3 12" id="KW-0813">Transport</keyword>
<dbReference type="HOGENOM" id="CLU_022398_0_2_7"/>
<dbReference type="EMBL" id="HG793133">
    <property type="protein sequence ID" value="CDK30766.1"/>
    <property type="molecule type" value="Genomic_DNA"/>
</dbReference>
<dbReference type="EC" id="7.1.2.2" evidence="12"/>
<dbReference type="SMART" id="SM00382">
    <property type="entry name" value="AAA"/>
    <property type="match status" value="1"/>
</dbReference>
<dbReference type="InterPro" id="IPR020003">
    <property type="entry name" value="ATPase_a/bsu_AS"/>
</dbReference>
<dbReference type="KEGG" id="dpb:BABL1_gene_249"/>
<evidence type="ECO:0000256" key="3">
    <source>
        <dbReference type="ARBA" id="ARBA00022448"/>
    </source>
</evidence>
<dbReference type="Pfam" id="PF22919">
    <property type="entry name" value="ATP-synt_VA_C"/>
    <property type="match status" value="1"/>
</dbReference>
<dbReference type="InterPro" id="IPR024034">
    <property type="entry name" value="ATPase_F1/V1_b/a_C"/>
</dbReference>
<dbReference type="InterPro" id="IPR005722">
    <property type="entry name" value="ATP_synth_F1_bsu"/>
</dbReference>
<dbReference type="STRING" id="673862.BABL1_gene_249"/>
<dbReference type="RefSeq" id="WP_023792424.1">
    <property type="nucleotide sequence ID" value="NC_023003.1"/>
</dbReference>
<evidence type="ECO:0000256" key="10">
    <source>
        <dbReference type="ARBA" id="ARBA00023196"/>
    </source>
</evidence>
<keyword evidence="10 12" id="KW-0139">CF(1)</keyword>
<keyword evidence="8 12" id="KW-0406">Ion transport</keyword>
<evidence type="ECO:0000256" key="8">
    <source>
        <dbReference type="ARBA" id="ARBA00023065"/>
    </source>
</evidence>
<comment type="similarity">
    <text evidence="2 12">Belongs to the ATPase alpha/beta chains family.</text>
</comment>
<keyword evidence="12" id="KW-1003">Cell membrane</keyword>
<dbReference type="FunFam" id="1.10.1140.10:FF:000001">
    <property type="entry name" value="ATP synthase subunit beta"/>
    <property type="match status" value="1"/>
</dbReference>
<dbReference type="Pfam" id="PF00006">
    <property type="entry name" value="ATP-synt_ab"/>
    <property type="match status" value="1"/>
</dbReference>
<dbReference type="HAMAP" id="MF_01347">
    <property type="entry name" value="ATP_synth_beta_bact"/>
    <property type="match status" value="1"/>
</dbReference>
<dbReference type="InterPro" id="IPR027417">
    <property type="entry name" value="P-loop_NTPase"/>
</dbReference>
<evidence type="ECO:0000256" key="4">
    <source>
        <dbReference type="ARBA" id="ARBA00022741"/>
    </source>
</evidence>
<comment type="subcellular location">
    <subcellularLocation>
        <location evidence="12">Cell membrane</location>
        <topology evidence="12">Peripheral membrane protein</topology>
    </subcellularLocation>
    <subcellularLocation>
        <location evidence="1">Membrane</location>
    </subcellularLocation>
</comment>
<dbReference type="CDD" id="cd01133">
    <property type="entry name" value="F1-ATPase_beta_CD"/>
    <property type="match status" value="1"/>
</dbReference>
<keyword evidence="5 12" id="KW-0375">Hydrogen ion transport</keyword>
<feature type="binding site" evidence="12">
    <location>
        <begin position="161"/>
        <end position="168"/>
    </location>
    <ligand>
        <name>ATP</name>
        <dbReference type="ChEBI" id="CHEBI:30616"/>
    </ligand>
</feature>
<dbReference type="SUPFAM" id="SSF47917">
    <property type="entry name" value="C-terminal domain of alpha and beta subunits of F1 ATP synthase"/>
    <property type="match status" value="1"/>
</dbReference>
<feature type="domain" description="AAA+ ATPase" evidence="13">
    <location>
        <begin position="153"/>
        <end position="338"/>
    </location>
</feature>
<keyword evidence="9 12" id="KW-0472">Membrane</keyword>